<name>A0A6G1H901_9PEZI</name>
<accession>A0A6G1H901</accession>
<evidence type="ECO:0000313" key="3">
    <source>
        <dbReference type="EMBL" id="KAF1989438.1"/>
    </source>
</evidence>
<gene>
    <name evidence="3" type="ORF">K402DRAFT_391010</name>
</gene>
<dbReference type="EMBL" id="ML977145">
    <property type="protein sequence ID" value="KAF1989438.1"/>
    <property type="molecule type" value="Genomic_DNA"/>
</dbReference>
<reference evidence="3" key="1">
    <citation type="journal article" date="2020" name="Stud. Mycol.">
        <title>101 Dothideomycetes genomes: a test case for predicting lifestyles and emergence of pathogens.</title>
        <authorList>
            <person name="Haridas S."/>
            <person name="Albert R."/>
            <person name="Binder M."/>
            <person name="Bloem J."/>
            <person name="Labutti K."/>
            <person name="Salamov A."/>
            <person name="Andreopoulos B."/>
            <person name="Baker S."/>
            <person name="Barry K."/>
            <person name="Bills G."/>
            <person name="Bluhm B."/>
            <person name="Cannon C."/>
            <person name="Castanera R."/>
            <person name="Culley D."/>
            <person name="Daum C."/>
            <person name="Ezra D."/>
            <person name="Gonzalez J."/>
            <person name="Henrissat B."/>
            <person name="Kuo A."/>
            <person name="Liang C."/>
            <person name="Lipzen A."/>
            <person name="Lutzoni F."/>
            <person name="Magnuson J."/>
            <person name="Mondo S."/>
            <person name="Nolan M."/>
            <person name="Ohm R."/>
            <person name="Pangilinan J."/>
            <person name="Park H.-J."/>
            <person name="Ramirez L."/>
            <person name="Alfaro M."/>
            <person name="Sun H."/>
            <person name="Tritt A."/>
            <person name="Yoshinaga Y."/>
            <person name="Zwiers L.-H."/>
            <person name="Turgeon B."/>
            <person name="Goodwin S."/>
            <person name="Spatafora J."/>
            <person name="Crous P."/>
            <person name="Grigoriev I."/>
        </authorList>
    </citation>
    <scope>NUCLEOTIDE SEQUENCE</scope>
    <source>
        <strain evidence="3">CBS 113979</strain>
    </source>
</reference>
<keyword evidence="1" id="KW-0175">Coiled coil</keyword>
<evidence type="ECO:0000313" key="4">
    <source>
        <dbReference type="Proteomes" id="UP000800041"/>
    </source>
</evidence>
<feature type="coiled-coil region" evidence="1">
    <location>
        <begin position="199"/>
        <end position="226"/>
    </location>
</feature>
<dbReference type="AlphaFoldDB" id="A0A6G1H901"/>
<organism evidence="3 4">
    <name type="scientific">Aulographum hederae CBS 113979</name>
    <dbReference type="NCBI Taxonomy" id="1176131"/>
    <lineage>
        <taxon>Eukaryota</taxon>
        <taxon>Fungi</taxon>
        <taxon>Dikarya</taxon>
        <taxon>Ascomycota</taxon>
        <taxon>Pezizomycotina</taxon>
        <taxon>Dothideomycetes</taxon>
        <taxon>Pleosporomycetidae</taxon>
        <taxon>Aulographales</taxon>
        <taxon>Aulographaceae</taxon>
    </lineage>
</organism>
<dbReference type="Proteomes" id="UP000800041">
    <property type="component" value="Unassembled WGS sequence"/>
</dbReference>
<feature type="coiled-coil region" evidence="1">
    <location>
        <begin position="110"/>
        <end position="137"/>
    </location>
</feature>
<dbReference type="OrthoDB" id="4630416at2759"/>
<evidence type="ECO:0000256" key="2">
    <source>
        <dbReference type="SAM" id="MobiDB-lite"/>
    </source>
</evidence>
<protein>
    <submittedName>
        <fullName evidence="3">Uncharacterized protein</fullName>
    </submittedName>
</protein>
<keyword evidence="4" id="KW-1185">Reference proteome</keyword>
<evidence type="ECO:0000256" key="1">
    <source>
        <dbReference type="SAM" id="Coils"/>
    </source>
</evidence>
<proteinExistence type="predicted"/>
<sequence length="446" mass="51579">METKVEGRIGRLKYTYSGYGLCRNGISFKADLDTWLPEYHKNGKPKQINRYKTPQTLKWWKQQCHFRGLDEDGWEETLQERLRTGPNTLKPEFARLSDELRAKWEIQRPIDLERARREEEEQKKKELEEAKSFVDKAFADLEPGLDAFVLKKDWRKLRDSLPALKLKSSTIKDPFPKGWEEWLIIGRDTTAVDSEISSLQEEADQARKAEIARQEAEEKAQQEEWDRKHKQVMEASHKRGAWDVTGKYIITCDELSSNWDIGKMTLTIYRADNSSSSEMFARFDFGILTGWFRFEQSSEPKPKSTKKSTTGSKRKRAVSDTGDDDEEDFQNRSHRPWNDGPEYVLAKTDKPSPKNPTMNFRWRGRDSSERQIQLNSDRDSNAITFSGKGGAKLSGIIETPFAGSCVFTGKKVEMANPGAAPRISIQGRWNELNERAYESERVSRWG</sequence>
<feature type="region of interest" description="Disordered" evidence="2">
    <location>
        <begin position="296"/>
        <end position="358"/>
    </location>
</feature>